<dbReference type="SUPFAM" id="SSF52540">
    <property type="entry name" value="P-loop containing nucleoside triphosphate hydrolases"/>
    <property type="match status" value="1"/>
</dbReference>
<dbReference type="SUPFAM" id="SSF109604">
    <property type="entry name" value="HD-domain/PDEase-like"/>
    <property type="match status" value="1"/>
</dbReference>
<keyword evidence="4" id="KW-0479">Metal-binding</keyword>
<dbReference type="GO" id="GO:0003676">
    <property type="term" value="F:nucleic acid binding"/>
    <property type="evidence" value="ECO:0007669"/>
    <property type="project" value="InterPro"/>
</dbReference>
<dbReference type="EMBL" id="LT719092">
    <property type="protein sequence ID" value="SJK85394.1"/>
    <property type="molecule type" value="Genomic_DNA"/>
</dbReference>
<evidence type="ECO:0000259" key="12">
    <source>
        <dbReference type="PROSITE" id="PS51643"/>
    </source>
</evidence>
<evidence type="ECO:0000256" key="2">
    <source>
        <dbReference type="ARBA" id="ARBA00009046"/>
    </source>
</evidence>
<evidence type="ECO:0000256" key="3">
    <source>
        <dbReference type="ARBA" id="ARBA00022722"/>
    </source>
</evidence>
<dbReference type="GeneID" id="30928189"/>
<dbReference type="InterPro" id="IPR001650">
    <property type="entry name" value="Helicase_C-like"/>
</dbReference>
<evidence type="ECO:0000256" key="1">
    <source>
        <dbReference type="ARBA" id="ARBA00006847"/>
    </source>
</evidence>
<feature type="domain" description="Helicase C-terminal" evidence="11">
    <location>
        <begin position="505"/>
        <end position="667"/>
    </location>
</feature>
<dbReference type="CDD" id="cd09641">
    <property type="entry name" value="Cas3''_I"/>
    <property type="match status" value="1"/>
</dbReference>
<dbReference type="PROSITE" id="PS51643">
    <property type="entry name" value="HD_CAS3"/>
    <property type="match status" value="1"/>
</dbReference>
<dbReference type="AlphaFoldDB" id="A0A1R4A8V0"/>
<feature type="domain" description="HD Cas3-type" evidence="12">
    <location>
        <begin position="17"/>
        <end position="236"/>
    </location>
</feature>
<dbReference type="NCBIfam" id="TIGR01587">
    <property type="entry name" value="cas3_core"/>
    <property type="match status" value="1"/>
</dbReference>
<dbReference type="GO" id="GO:0016787">
    <property type="term" value="F:hydrolase activity"/>
    <property type="evidence" value="ECO:0007669"/>
    <property type="project" value="UniProtKB-KW"/>
</dbReference>
<dbReference type="GO" id="GO:0046872">
    <property type="term" value="F:metal ion binding"/>
    <property type="evidence" value="ECO:0007669"/>
    <property type="project" value="UniProtKB-KW"/>
</dbReference>
<keyword evidence="5" id="KW-0547">Nucleotide-binding</keyword>
<dbReference type="SMART" id="SM00487">
    <property type="entry name" value="DEXDc"/>
    <property type="match status" value="1"/>
</dbReference>
<sequence>MLSINNYISHRWQDENKLEKTRSLTQHLFEVGTAMSQNIQNFPNSDKNFEKIGIITGVFHDFGKFTTYFQNYIQFGKKSEYKEHAFISALYGAFYSHKIGLDNEDLYIVYSSILHHHSNLCNVDEDIGQTKIIEGKLYSPDQYLNKRVNTILKEQIADLSKNQQKINLLFSEVIRKFNAIFETEETFLVEFLRDGYIEIFNILVKFRSKIYKKQIDESVSLKLIYVFSSLIDSDKFSAAGIQRTNHYSVDPSIVDLYRQNKFNLNDWSSIINMRNQIYEEIKNSISKLDLKNHILTITAPTGSGKTIASIMAALKISKKIDETQGKVSRIIYSMPFVTLLEQNFKVSEEIFSSIPDFSKNPQKYIISHYHLSDPTYLIDGEELPVEKALLLVESWDSFFIVTTFVQLFESMISNNNKKLKKVHNIANSIIIIDEIQSIKVELWPTIRDILTKFSKEFNVYFIIMSATLPEIYSESIELSGSKIQIQERFKSLKRVDLHIDITPCSIEEAVISKESYFGMKSILFIFNTIESSIQAFSYLQEYIKSIELTLNLYYISGNLTPRDREEVINKILMELKNGERPIVIGTQIFEAGVDIDFDVVVRDISPIDSIIQSSGRANRNGKYSKGEVFVIDVSKDQSSFGYFSKLVYGKIHTEVSMEILQQFNGMVIEEGEVNTLVMDYYRRLKEKYLEGDKIYINALNNLSYGKGKNESGETYSSDFKIIEKYPECGIFVEEDEEATSVLLKFLEIKMLNDPIVRKKEFIRISRDFYKFLINIDERKIKKYGLTCHKEGNLYIMYRIVANSQYDRQIGIMSHSQEGLVE</sequence>
<gene>
    <name evidence="13" type="ORF">CPM_1607</name>
</gene>
<dbReference type="InterPro" id="IPR054712">
    <property type="entry name" value="Cas3-like_dom"/>
</dbReference>
<dbReference type="GO" id="GO:0005524">
    <property type="term" value="F:ATP binding"/>
    <property type="evidence" value="ECO:0007669"/>
    <property type="project" value="UniProtKB-KW"/>
</dbReference>
<evidence type="ECO:0000259" key="10">
    <source>
        <dbReference type="PROSITE" id="PS51192"/>
    </source>
</evidence>
<organism evidence="13 14">
    <name type="scientific">Cuniculiplasma divulgatum</name>
    <dbReference type="NCBI Taxonomy" id="1673428"/>
    <lineage>
        <taxon>Archaea</taxon>
        <taxon>Methanobacteriati</taxon>
        <taxon>Thermoplasmatota</taxon>
        <taxon>Thermoplasmata</taxon>
        <taxon>Thermoplasmatales</taxon>
        <taxon>Cuniculiplasmataceae</taxon>
        <taxon>Cuniculiplasma</taxon>
    </lineage>
</organism>
<dbReference type="GO" id="GO:0043138">
    <property type="term" value="F:3'-5' DNA helicase activity"/>
    <property type="evidence" value="ECO:0007669"/>
    <property type="project" value="TreeGrafter"/>
</dbReference>
<keyword evidence="6" id="KW-0378">Hydrolase</keyword>
<dbReference type="PANTHER" id="PTHR47957">
    <property type="entry name" value="ATP-DEPENDENT HELICASE HRQ1"/>
    <property type="match status" value="1"/>
</dbReference>
<dbReference type="CDD" id="cd17930">
    <property type="entry name" value="DEXHc_cas3"/>
    <property type="match status" value="1"/>
</dbReference>
<dbReference type="InterPro" id="IPR038257">
    <property type="entry name" value="CRISPR-assoc_Cas3_HD_sf"/>
</dbReference>
<dbReference type="Gene3D" id="1.10.3210.30">
    <property type="match status" value="1"/>
</dbReference>
<dbReference type="RefSeq" id="WP_077076563.1">
    <property type="nucleotide sequence ID" value="NZ_LT719092.1"/>
</dbReference>
<reference evidence="14" key="1">
    <citation type="submission" date="2016-06" db="EMBL/GenBank/DDBJ databases">
        <authorList>
            <person name="Toshchakov V.S."/>
        </authorList>
    </citation>
    <scope>NUCLEOTIDE SEQUENCE [LARGE SCALE GENOMIC DNA]</scope>
    <source>
        <strain>PM4 (JCM 30641</strain>
        <strain evidence="14">\VKM B-2940)</strain>
    </source>
</reference>
<dbReference type="Pfam" id="PF22590">
    <property type="entry name" value="Cas3-like_C_2"/>
    <property type="match status" value="1"/>
</dbReference>
<dbReference type="PROSITE" id="PS51194">
    <property type="entry name" value="HELICASE_CTER"/>
    <property type="match status" value="1"/>
</dbReference>
<keyword evidence="14" id="KW-1185">Reference proteome</keyword>
<dbReference type="Pfam" id="PF00270">
    <property type="entry name" value="DEAD"/>
    <property type="match status" value="1"/>
</dbReference>
<evidence type="ECO:0000313" key="13">
    <source>
        <dbReference type="EMBL" id="SJK85394.1"/>
    </source>
</evidence>
<dbReference type="GO" id="GO:0051607">
    <property type="term" value="P:defense response to virus"/>
    <property type="evidence" value="ECO:0007669"/>
    <property type="project" value="UniProtKB-KW"/>
</dbReference>
<dbReference type="InterPro" id="IPR011545">
    <property type="entry name" value="DEAD/DEAH_box_helicase_dom"/>
</dbReference>
<dbReference type="GO" id="GO:0004518">
    <property type="term" value="F:nuclease activity"/>
    <property type="evidence" value="ECO:0007669"/>
    <property type="project" value="UniProtKB-KW"/>
</dbReference>
<evidence type="ECO:0000259" key="11">
    <source>
        <dbReference type="PROSITE" id="PS51194"/>
    </source>
</evidence>
<evidence type="ECO:0000256" key="9">
    <source>
        <dbReference type="ARBA" id="ARBA00023118"/>
    </source>
</evidence>
<dbReference type="InterPro" id="IPR006474">
    <property type="entry name" value="Helicase_Cas3_CRISPR-ass_core"/>
</dbReference>
<dbReference type="KEGG" id="cdiv:CPM_1607"/>
<dbReference type="NCBIfam" id="TIGR01596">
    <property type="entry name" value="cas3_HD"/>
    <property type="match status" value="1"/>
</dbReference>
<evidence type="ECO:0000256" key="7">
    <source>
        <dbReference type="ARBA" id="ARBA00022806"/>
    </source>
</evidence>
<evidence type="ECO:0000256" key="6">
    <source>
        <dbReference type="ARBA" id="ARBA00022801"/>
    </source>
</evidence>
<evidence type="ECO:0000256" key="5">
    <source>
        <dbReference type="ARBA" id="ARBA00022741"/>
    </source>
</evidence>
<dbReference type="InterPro" id="IPR014001">
    <property type="entry name" value="Helicase_ATP-bd"/>
</dbReference>
<name>A0A1R4A8V0_9ARCH</name>
<comment type="similarity">
    <text evidence="1">In the N-terminal section; belongs to the CRISPR-associated nuclease Cas3-HD family.</text>
</comment>
<comment type="similarity">
    <text evidence="2">In the central section; belongs to the CRISPR-associated helicase Cas3 family.</text>
</comment>
<keyword evidence="9" id="KW-0051">Antiviral defense</keyword>
<keyword evidence="8" id="KW-0067">ATP-binding</keyword>
<dbReference type="Proteomes" id="UP000187822">
    <property type="component" value="Chromosome I"/>
</dbReference>
<dbReference type="GO" id="GO:0036297">
    <property type="term" value="P:interstrand cross-link repair"/>
    <property type="evidence" value="ECO:0007669"/>
    <property type="project" value="TreeGrafter"/>
</dbReference>
<dbReference type="InterPro" id="IPR006483">
    <property type="entry name" value="CRISPR-assoc_Cas3_HD"/>
</dbReference>
<evidence type="ECO:0000256" key="8">
    <source>
        <dbReference type="ARBA" id="ARBA00022840"/>
    </source>
</evidence>
<accession>A0A1R4A8V0</accession>
<dbReference type="PANTHER" id="PTHR47957:SF3">
    <property type="entry name" value="ATP-DEPENDENT HELICASE HRQ1"/>
    <property type="match status" value="1"/>
</dbReference>
<dbReference type="InterPro" id="IPR027417">
    <property type="entry name" value="P-loop_NTPase"/>
</dbReference>
<feature type="domain" description="Helicase ATP-binding" evidence="10">
    <location>
        <begin position="286"/>
        <end position="486"/>
    </location>
</feature>
<dbReference type="SMART" id="SM00490">
    <property type="entry name" value="HELICc"/>
    <property type="match status" value="1"/>
</dbReference>
<protein>
    <submittedName>
        <fullName evidence="13">CRISPR-associated helicase Cas3</fullName>
    </submittedName>
</protein>
<keyword evidence="3" id="KW-0540">Nuclease</keyword>
<dbReference type="Gene3D" id="3.40.50.300">
    <property type="entry name" value="P-loop containing nucleotide triphosphate hydrolases"/>
    <property type="match status" value="2"/>
</dbReference>
<keyword evidence="7" id="KW-0347">Helicase</keyword>
<dbReference type="STRING" id="1673428.CPM_1607"/>
<proteinExistence type="inferred from homology"/>
<dbReference type="GO" id="GO:0006289">
    <property type="term" value="P:nucleotide-excision repair"/>
    <property type="evidence" value="ECO:0007669"/>
    <property type="project" value="TreeGrafter"/>
</dbReference>
<evidence type="ECO:0000256" key="4">
    <source>
        <dbReference type="ARBA" id="ARBA00022723"/>
    </source>
</evidence>
<evidence type="ECO:0000313" key="14">
    <source>
        <dbReference type="Proteomes" id="UP000187822"/>
    </source>
</evidence>
<dbReference type="PROSITE" id="PS51192">
    <property type="entry name" value="HELICASE_ATP_BIND_1"/>
    <property type="match status" value="1"/>
</dbReference>